<reference evidence="1 2" key="1">
    <citation type="journal article" date="2018" name="Front. Microbiol.">
        <title>Hydrolytic Capabilities as a Key to Environmental Success: Chitinolytic and Cellulolytic Acidobacteria From Acidic Sub-arctic Soils and Boreal Peatlands.</title>
        <authorList>
            <person name="Belova S.E."/>
            <person name="Ravin N.V."/>
            <person name="Pankratov T.A."/>
            <person name="Rakitin A.L."/>
            <person name="Ivanova A.A."/>
            <person name="Beletsky A.V."/>
            <person name="Mardanov A.V."/>
            <person name="Sinninghe Damste J.S."/>
            <person name="Dedysh S.N."/>
        </authorList>
    </citation>
    <scope>NUCLEOTIDE SEQUENCE [LARGE SCALE GENOMIC DNA]</scope>
    <source>
        <strain evidence="1 2">SBC82</strain>
    </source>
</reference>
<organism evidence="1 2">
    <name type="scientific">Acidisarcina polymorpha</name>
    <dbReference type="NCBI Taxonomy" id="2211140"/>
    <lineage>
        <taxon>Bacteria</taxon>
        <taxon>Pseudomonadati</taxon>
        <taxon>Acidobacteriota</taxon>
        <taxon>Terriglobia</taxon>
        <taxon>Terriglobales</taxon>
        <taxon>Acidobacteriaceae</taxon>
        <taxon>Acidisarcina</taxon>
    </lineage>
</organism>
<dbReference type="PANTHER" id="PTHR43194">
    <property type="entry name" value="HYDROLASE ALPHA/BETA FOLD FAMILY"/>
    <property type="match status" value="1"/>
</dbReference>
<dbReference type="SUPFAM" id="SSF53474">
    <property type="entry name" value="alpha/beta-Hydrolases"/>
    <property type="match status" value="1"/>
</dbReference>
<dbReference type="Gene3D" id="3.40.50.1820">
    <property type="entry name" value="alpha/beta hydrolase"/>
    <property type="match status" value="1"/>
</dbReference>
<evidence type="ECO:0000313" key="2">
    <source>
        <dbReference type="Proteomes" id="UP000253606"/>
    </source>
</evidence>
<dbReference type="InterPro" id="IPR029058">
    <property type="entry name" value="AB_hydrolase_fold"/>
</dbReference>
<evidence type="ECO:0000313" key="1">
    <source>
        <dbReference type="EMBL" id="AXC13755.1"/>
    </source>
</evidence>
<dbReference type="EMBL" id="CP030840">
    <property type="protein sequence ID" value="AXC13755.1"/>
    <property type="molecule type" value="Genomic_DNA"/>
</dbReference>
<dbReference type="PANTHER" id="PTHR43194:SF4">
    <property type="entry name" value="AB HYDROLASE-1 DOMAIN-CONTAINING PROTEIN"/>
    <property type="match status" value="1"/>
</dbReference>
<keyword evidence="2" id="KW-1185">Reference proteome</keyword>
<name>A0A2Z5G518_9BACT</name>
<dbReference type="Proteomes" id="UP000253606">
    <property type="component" value="Chromosome"/>
</dbReference>
<gene>
    <name evidence="1" type="ORF">ACPOL_4483</name>
</gene>
<proteinExistence type="predicted"/>
<protein>
    <submittedName>
        <fullName evidence="1">Uncharacterized protein</fullName>
    </submittedName>
</protein>
<dbReference type="KEGG" id="abas:ACPOL_4483"/>
<accession>A0A2Z5G518</accession>
<dbReference type="AlphaFoldDB" id="A0A2Z5G518"/>
<dbReference type="InterPro" id="IPR050228">
    <property type="entry name" value="Carboxylesterase_BioH"/>
</dbReference>
<dbReference type="CDD" id="cd12809">
    <property type="entry name" value="Esterase_713_like-2"/>
    <property type="match status" value="1"/>
</dbReference>
<sequence>MRGTDTIPMVAPPPGKSIVEAAGQAVWETRQPRTSRRGEFWLPGDRVTIKGKTYQRGPMFVAWEAPASVSQPYPIVLIHGGALQGTEWLDTPDGRPGWAQRLVEAGYAVFVVDRVGHGRSPYNPDLLGPMSPQFPYEEGEEVFFSAKVKEEHTQWPFDPHDAAALDAYIAPFGPLPADIASWQAMDADRLADLLDRIGPSILMTHSASGSDGWLTADRRSDLVVAIVAVEPMGPAFADTPNIGALSWGLTSAPITYEPRRSSPEEVRAADPSSLRIPALVGKPVAVVSGEVSVQSKYAPEIVKFLCNAGASAELIHLPDHNIHGNGHGLIYEKNSDEALRPVLSWLQQHVAGSPSEDKEKR</sequence>